<dbReference type="EMBL" id="VFRA01000001">
    <property type="protein sequence ID" value="TQO19660.1"/>
    <property type="molecule type" value="Genomic_DNA"/>
</dbReference>
<comment type="caution">
    <text evidence="1">The sequence shown here is derived from an EMBL/GenBank/DDBJ whole genome shotgun (WGS) entry which is preliminary data.</text>
</comment>
<evidence type="ECO:0000313" key="2">
    <source>
        <dbReference type="Proteomes" id="UP000316560"/>
    </source>
</evidence>
<name>A0A8H2PWY4_9MICO</name>
<organism evidence="1 2">
    <name type="scientific">Rhodoglobus vestalii</name>
    <dbReference type="NCBI Taxonomy" id="193384"/>
    <lineage>
        <taxon>Bacteria</taxon>
        <taxon>Bacillati</taxon>
        <taxon>Actinomycetota</taxon>
        <taxon>Actinomycetes</taxon>
        <taxon>Micrococcales</taxon>
        <taxon>Microbacteriaceae</taxon>
        <taxon>Rhodoglobus</taxon>
    </lineage>
</organism>
<proteinExistence type="predicted"/>
<gene>
    <name evidence="1" type="ORF">FB472_1231</name>
</gene>
<keyword evidence="2" id="KW-1185">Reference proteome</keyword>
<evidence type="ECO:0000313" key="1">
    <source>
        <dbReference type="EMBL" id="TQO19660.1"/>
    </source>
</evidence>
<dbReference type="RefSeq" id="WP_141990122.1">
    <property type="nucleotide sequence ID" value="NZ_VFRA01000001.1"/>
</dbReference>
<dbReference type="AlphaFoldDB" id="A0A8H2PWY4"/>
<reference evidence="1 2" key="1">
    <citation type="submission" date="2019-06" db="EMBL/GenBank/DDBJ databases">
        <title>Sequencing the genomes of 1000 actinobacteria strains.</title>
        <authorList>
            <person name="Klenk H.-P."/>
        </authorList>
    </citation>
    <scope>NUCLEOTIDE SEQUENCE [LARGE SCALE GENOMIC DNA]</scope>
    <source>
        <strain evidence="1 2">DSM 21947</strain>
    </source>
</reference>
<sequence>MENFGDGYKEYSTSIFTVSEIPEDKHNYDPAVFGVNCAAALNAVGGFPLDPDLEMDAATSVYEAGEGKQVLWYIGREPIGSTDFADHVNVYTTCSESDVSEDLGAPVVNKSTVANAFGWEDFGFRSGGSVGKLAAIQIGDFVLVTMSESSALEADQLLQFQIDRFVSRLPTE</sequence>
<protein>
    <submittedName>
        <fullName evidence="1">Uncharacterized protein</fullName>
    </submittedName>
</protein>
<accession>A0A8H2PWY4</accession>
<dbReference type="Proteomes" id="UP000316560">
    <property type="component" value="Unassembled WGS sequence"/>
</dbReference>